<dbReference type="PANTHER" id="PTHR15048">
    <property type="entry name" value="STARCH-BINDING DOMAIN-CONTAINING PROTEIN 1"/>
    <property type="match status" value="1"/>
</dbReference>
<dbReference type="InterPro" id="IPR013783">
    <property type="entry name" value="Ig-like_fold"/>
</dbReference>
<dbReference type="EMBL" id="BNCO01000065">
    <property type="protein sequence ID" value="GIL64353.1"/>
    <property type="molecule type" value="Genomic_DNA"/>
</dbReference>
<evidence type="ECO:0000313" key="3">
    <source>
        <dbReference type="EMBL" id="GIL64353.1"/>
    </source>
</evidence>
<protein>
    <recommendedName>
        <fullName evidence="2">CBM20 domain-containing protein</fullName>
    </recommendedName>
</protein>
<feature type="compositionally biased region" description="Low complexity" evidence="1">
    <location>
        <begin position="289"/>
        <end position="317"/>
    </location>
</feature>
<feature type="compositionally biased region" description="Gly residues" evidence="1">
    <location>
        <begin position="492"/>
        <end position="517"/>
    </location>
</feature>
<dbReference type="AlphaFoldDB" id="A0A8J4BM54"/>
<evidence type="ECO:0000256" key="1">
    <source>
        <dbReference type="SAM" id="MobiDB-lite"/>
    </source>
</evidence>
<comment type="caution">
    <text evidence="3">The sequence shown here is derived from an EMBL/GenBank/DDBJ whole genome shotgun (WGS) entry which is preliminary data.</text>
</comment>
<accession>A0A8J4BM54</accession>
<evidence type="ECO:0000259" key="2">
    <source>
        <dbReference type="PROSITE" id="PS51166"/>
    </source>
</evidence>
<dbReference type="SMART" id="SM01065">
    <property type="entry name" value="CBM_2"/>
    <property type="match status" value="1"/>
</dbReference>
<dbReference type="Pfam" id="PF00686">
    <property type="entry name" value="CBM_20"/>
    <property type="match status" value="1"/>
</dbReference>
<feature type="region of interest" description="Disordered" evidence="1">
    <location>
        <begin position="47"/>
        <end position="80"/>
    </location>
</feature>
<feature type="region of interest" description="Disordered" evidence="1">
    <location>
        <begin position="222"/>
        <end position="251"/>
    </location>
</feature>
<dbReference type="Gene3D" id="2.60.40.10">
    <property type="entry name" value="Immunoglobulins"/>
    <property type="match status" value="1"/>
</dbReference>
<dbReference type="GO" id="GO:2001070">
    <property type="term" value="F:starch binding"/>
    <property type="evidence" value="ECO:0007669"/>
    <property type="project" value="InterPro"/>
</dbReference>
<gene>
    <name evidence="3" type="ORF">Vafri_18322</name>
</gene>
<name>A0A8J4BM54_9CHLO</name>
<feature type="compositionally biased region" description="Low complexity" evidence="1">
    <location>
        <begin position="222"/>
        <end position="235"/>
    </location>
</feature>
<feature type="region of interest" description="Disordered" evidence="1">
    <location>
        <begin position="466"/>
        <end position="529"/>
    </location>
</feature>
<dbReference type="Proteomes" id="UP000747399">
    <property type="component" value="Unassembled WGS sequence"/>
</dbReference>
<dbReference type="InterPro" id="IPR013784">
    <property type="entry name" value="Carb-bd-like_fold"/>
</dbReference>
<dbReference type="PROSITE" id="PS51166">
    <property type="entry name" value="CBM20"/>
    <property type="match status" value="1"/>
</dbReference>
<feature type="non-terminal residue" evidence="3">
    <location>
        <position position="529"/>
    </location>
</feature>
<organism evidence="3 4">
    <name type="scientific">Volvox africanus</name>
    <dbReference type="NCBI Taxonomy" id="51714"/>
    <lineage>
        <taxon>Eukaryota</taxon>
        <taxon>Viridiplantae</taxon>
        <taxon>Chlorophyta</taxon>
        <taxon>core chlorophytes</taxon>
        <taxon>Chlorophyceae</taxon>
        <taxon>CS clade</taxon>
        <taxon>Chlamydomonadales</taxon>
        <taxon>Volvocaceae</taxon>
        <taxon>Volvox</taxon>
    </lineage>
</organism>
<feature type="compositionally biased region" description="Low complexity" evidence="1">
    <location>
        <begin position="468"/>
        <end position="491"/>
    </location>
</feature>
<evidence type="ECO:0000313" key="4">
    <source>
        <dbReference type="Proteomes" id="UP000747399"/>
    </source>
</evidence>
<feature type="compositionally biased region" description="Gly residues" evidence="1">
    <location>
        <begin position="236"/>
        <end position="247"/>
    </location>
</feature>
<feature type="region of interest" description="Disordered" evidence="1">
    <location>
        <begin position="272"/>
        <end position="330"/>
    </location>
</feature>
<feature type="compositionally biased region" description="Low complexity" evidence="1">
    <location>
        <begin position="65"/>
        <end position="80"/>
    </location>
</feature>
<feature type="compositionally biased region" description="Basic residues" evidence="1">
    <location>
        <begin position="520"/>
        <end position="529"/>
    </location>
</feature>
<reference evidence="3" key="1">
    <citation type="journal article" date="2021" name="Proc. Natl. Acad. Sci. U.S.A.">
        <title>Three genomes in the algal genus Volvox reveal the fate of a haploid sex-determining region after a transition to homothallism.</title>
        <authorList>
            <person name="Yamamoto K."/>
            <person name="Hamaji T."/>
            <person name="Kawai-Toyooka H."/>
            <person name="Matsuzaki R."/>
            <person name="Takahashi F."/>
            <person name="Nishimura Y."/>
            <person name="Kawachi M."/>
            <person name="Noguchi H."/>
            <person name="Minakuchi Y."/>
            <person name="Umen J.G."/>
            <person name="Toyoda A."/>
            <person name="Nozaki H."/>
        </authorList>
    </citation>
    <scope>NUCLEOTIDE SEQUENCE</scope>
    <source>
        <strain evidence="3">NIES-3780</strain>
    </source>
</reference>
<dbReference type="PANTHER" id="PTHR15048:SF0">
    <property type="entry name" value="STARCH-BINDING DOMAIN-CONTAINING PROTEIN 1"/>
    <property type="match status" value="1"/>
</dbReference>
<dbReference type="CDD" id="cd05467">
    <property type="entry name" value="CBM20"/>
    <property type="match status" value="1"/>
</dbReference>
<sequence length="529" mass="51795">NTQQSSSAASPCVSARCTALMSRNNHGFSQKEHYFQLRPAAWRRLRKDSREAARGSPARFREGDQQAPQTAAEAAAAGKHTAGARRSMVPVILKYGKRCNFGEGFAVVGSVPELGSWDPAKSVKMRWTSGDVWVAHVQLPVDTEVQYKYVRVNKDGAIVAWEGVDAANGGGSGPMGNINLHVRPGHRPIWGHGAEVYADLPPEYADFVGSPITGMGAVFPTSAASGSTSTTATATSGGGGGGGGSGSGMLSDMKQTARGALAALESALIGSGGGGAKASHGASAGGTPAGTATTPTTTGTETTSTTGTTATAASYGSEIGGSGSPYPSFTPAPGVNGTTIGAVTGPANAPAATHDLHVVPAAKDYDLVEPAVGGGSGSGGAAAAAAIPHITSSELAASLIAAGPAASAVSAAALGIPVDETGNIPVVTPVAPPTAAHGSGGDVNMTETAAAKPPAVTLSDAPAAELFGTTAPGSTPTATDTTSTTAETNNYGGPGIDGNDGNGATGSGGASGGGNSSSGGRRKGGFFRK</sequence>
<feature type="domain" description="CBM20" evidence="2">
    <location>
        <begin position="83"/>
        <end position="192"/>
    </location>
</feature>
<feature type="compositionally biased region" description="Basic and acidic residues" evidence="1">
    <location>
        <begin position="48"/>
        <end position="64"/>
    </location>
</feature>
<dbReference type="SUPFAM" id="SSF49452">
    <property type="entry name" value="Starch-binding domain-like"/>
    <property type="match status" value="1"/>
</dbReference>
<dbReference type="InterPro" id="IPR002044">
    <property type="entry name" value="CBM20"/>
</dbReference>
<keyword evidence="4" id="KW-1185">Reference proteome</keyword>
<dbReference type="GO" id="GO:0016020">
    <property type="term" value="C:membrane"/>
    <property type="evidence" value="ECO:0007669"/>
    <property type="project" value="TreeGrafter"/>
</dbReference>
<proteinExistence type="predicted"/>